<proteinExistence type="predicted"/>
<organism evidence="1">
    <name type="scientific">marine sediment metagenome</name>
    <dbReference type="NCBI Taxonomy" id="412755"/>
    <lineage>
        <taxon>unclassified sequences</taxon>
        <taxon>metagenomes</taxon>
        <taxon>ecological metagenomes</taxon>
    </lineage>
</organism>
<protein>
    <recommendedName>
        <fullName evidence="2">ISKra4 family transposase</fullName>
    </recommendedName>
</protein>
<gene>
    <name evidence="1" type="ORF">LCGC14_2197060</name>
</gene>
<dbReference type="NCBIfam" id="NF033572">
    <property type="entry name" value="transpos_ISKra4"/>
    <property type="match status" value="1"/>
</dbReference>
<reference evidence="1" key="1">
    <citation type="journal article" date="2015" name="Nature">
        <title>Complex archaea that bridge the gap between prokaryotes and eukaryotes.</title>
        <authorList>
            <person name="Spang A."/>
            <person name="Saw J.H."/>
            <person name="Jorgensen S.L."/>
            <person name="Zaremba-Niedzwiedzka K."/>
            <person name="Martijn J."/>
            <person name="Lind A.E."/>
            <person name="van Eijk R."/>
            <person name="Schleper C."/>
            <person name="Guy L."/>
            <person name="Ettema T.J."/>
        </authorList>
    </citation>
    <scope>NUCLEOTIDE SEQUENCE</scope>
</reference>
<accession>A0A0F9E508</accession>
<comment type="caution">
    <text evidence="1">The sequence shown here is derived from an EMBL/GenBank/DDBJ whole genome shotgun (WGS) entry which is preliminary data.</text>
</comment>
<sequence length="504" mass="57210">MSLTEDSVPGNTIHEIRGQLEQLLQFVEKSAQDALPLYDVEGCVFDEVLKLGYKCVEVFIGLQGEGDLGEEVTHDGRTLYRSTSPHSRHLRTVFGEHEFEQFVYSRGANRKIELRPLDARMELSGHVHSYLMEEFSQMFCVESAFALSAENLAQVFGGTFSVNTLELTSQRMGAQAEQFLDNIPQPDPKAEGKFLIGSADGKGVPMILEDTQQKPAMDDSQERPGNRKMATIAAVYSVDPYVRSPEDVIAALFRDDFASKDYQRPKPQFKLVTAHFPEIHHDAHEMIKSTGTNEAFAWMKGEVDKRRKRKQIFITLLDGDPKLWNKLPEFLPADTIGILDIIHVTQYVWKAAKVFCKSSDDIRAFARARILWILQGRARSVIRGLKHMSTARKLSGKPKEAIATVCGYFSKHLDHMRYDEYLRKGYPIASGVVEGACCHLVKDRMERSGMRWRLSGAKAMLNVRAIHQSDYCAEFHTHRRQTEQETLHPLRELINEYHPAPLAA</sequence>
<evidence type="ECO:0008006" key="2">
    <source>
        <dbReference type="Google" id="ProtNLM"/>
    </source>
</evidence>
<evidence type="ECO:0000313" key="1">
    <source>
        <dbReference type="EMBL" id="KKL61261.1"/>
    </source>
</evidence>
<dbReference type="EMBL" id="LAZR01028872">
    <property type="protein sequence ID" value="KKL61261.1"/>
    <property type="molecule type" value="Genomic_DNA"/>
</dbReference>
<name>A0A0F9E508_9ZZZZ</name>
<dbReference type="AlphaFoldDB" id="A0A0F9E508"/>